<dbReference type="Gene3D" id="3.50.50.60">
    <property type="entry name" value="FAD/NAD(P)-binding domain"/>
    <property type="match status" value="1"/>
</dbReference>
<dbReference type="EMBL" id="CAJPIN010016914">
    <property type="protein sequence ID" value="CAG2061697.1"/>
    <property type="molecule type" value="Genomic_DNA"/>
</dbReference>
<dbReference type="SUPFAM" id="SSF54373">
    <property type="entry name" value="FAD-linked reductases, C-terminal domain"/>
    <property type="match status" value="1"/>
</dbReference>
<proteinExistence type="predicted"/>
<keyword evidence="3" id="KW-1185">Reference proteome</keyword>
<name>A0ABN7P181_TIMPD</name>
<accession>A0ABN7P181</accession>
<gene>
    <name evidence="2" type="ORF">TPAB3V08_LOCUS8651</name>
</gene>
<reference evidence="2" key="1">
    <citation type="submission" date="2021-03" db="EMBL/GenBank/DDBJ databases">
        <authorList>
            <person name="Tran Van P."/>
        </authorList>
    </citation>
    <scope>NUCLEOTIDE SEQUENCE</scope>
</reference>
<dbReference type="InterPro" id="IPR036188">
    <property type="entry name" value="FAD/NAD-bd_sf"/>
</dbReference>
<feature type="region of interest" description="Disordered" evidence="1">
    <location>
        <begin position="158"/>
        <end position="179"/>
    </location>
</feature>
<dbReference type="Gene3D" id="3.30.9.10">
    <property type="entry name" value="D-Amino Acid Oxidase, subunit A, domain 2"/>
    <property type="match status" value="1"/>
</dbReference>
<evidence type="ECO:0000256" key="1">
    <source>
        <dbReference type="SAM" id="MobiDB-lite"/>
    </source>
</evidence>
<sequence>MVGLHLPLVPMKHAYVITENISGVRGLPNVRDHDASVYFRIQGESLCMGGYEPNPIMLDQVPADFQFGLYELDWTVFSAHMSGAVSLVPVFATAGIKSTVCGPESFTPDHKPIIEVPEAEHNEQRGLRAKHHGVRRDALDTMHLNHFGTLFTARRPSLDRDTPRLPRRPSTAFLPCRHV</sequence>
<organism evidence="2 3">
    <name type="scientific">Timema podura</name>
    <name type="common">Walking stick</name>
    <dbReference type="NCBI Taxonomy" id="61482"/>
    <lineage>
        <taxon>Eukaryota</taxon>
        <taxon>Metazoa</taxon>
        <taxon>Ecdysozoa</taxon>
        <taxon>Arthropoda</taxon>
        <taxon>Hexapoda</taxon>
        <taxon>Insecta</taxon>
        <taxon>Pterygota</taxon>
        <taxon>Neoptera</taxon>
        <taxon>Polyneoptera</taxon>
        <taxon>Phasmatodea</taxon>
        <taxon>Timematodea</taxon>
        <taxon>Timematoidea</taxon>
        <taxon>Timematidae</taxon>
        <taxon>Timema</taxon>
    </lineage>
</organism>
<dbReference type="PANTHER" id="PTHR13847:SF200">
    <property type="entry name" value="SARCOSINE DEHYDROGENASE, MITOCHONDRIAL"/>
    <property type="match status" value="1"/>
</dbReference>
<evidence type="ECO:0000313" key="3">
    <source>
        <dbReference type="Proteomes" id="UP001153148"/>
    </source>
</evidence>
<dbReference type="PANTHER" id="PTHR13847">
    <property type="entry name" value="SARCOSINE DEHYDROGENASE-RELATED"/>
    <property type="match status" value="1"/>
</dbReference>
<dbReference type="Proteomes" id="UP001153148">
    <property type="component" value="Unassembled WGS sequence"/>
</dbReference>
<protein>
    <submittedName>
        <fullName evidence="2">Uncharacterized protein</fullName>
    </submittedName>
</protein>
<evidence type="ECO:0000313" key="2">
    <source>
        <dbReference type="EMBL" id="CAG2061697.1"/>
    </source>
</evidence>
<comment type="caution">
    <text evidence="2">The sequence shown here is derived from an EMBL/GenBank/DDBJ whole genome shotgun (WGS) entry which is preliminary data.</text>
</comment>
<feature type="non-terminal residue" evidence="2">
    <location>
        <position position="179"/>
    </location>
</feature>